<proteinExistence type="predicted"/>
<dbReference type="PANTHER" id="PTHR39586:SF1">
    <property type="entry name" value="CYTOPLASMIC PROTEIN"/>
    <property type="match status" value="1"/>
</dbReference>
<dbReference type="EMBL" id="AJYK02000082">
    <property type="protein sequence ID" value="OEF24067.1"/>
    <property type="molecule type" value="Genomic_DNA"/>
</dbReference>
<dbReference type="SUPFAM" id="SSF158452">
    <property type="entry name" value="YqcC-like"/>
    <property type="match status" value="1"/>
</dbReference>
<feature type="domain" description="YqcC-like" evidence="1">
    <location>
        <begin position="7"/>
        <end position="101"/>
    </location>
</feature>
<protein>
    <submittedName>
        <fullName evidence="2">Pseudouridine synthase</fullName>
    </submittedName>
</protein>
<dbReference type="PANTHER" id="PTHR39586">
    <property type="entry name" value="CYTOPLASMIC PROTEIN-RELATED"/>
    <property type="match status" value="1"/>
</dbReference>
<dbReference type="Proteomes" id="UP000094070">
    <property type="component" value="Unassembled WGS sequence"/>
</dbReference>
<dbReference type="Gene3D" id="1.20.1440.40">
    <property type="entry name" value="YqcC-like"/>
    <property type="match status" value="1"/>
</dbReference>
<dbReference type="AlphaFoldDB" id="A0A1E5E1H4"/>
<evidence type="ECO:0000313" key="2">
    <source>
        <dbReference type="EMBL" id="OEF24067.1"/>
    </source>
</evidence>
<dbReference type="STRING" id="1188252.A1QC_01950"/>
<dbReference type="eggNOG" id="COG3098">
    <property type="taxonomic scope" value="Bacteria"/>
</dbReference>
<dbReference type="InterPro" id="IPR007384">
    <property type="entry name" value="UCP006257"/>
</dbReference>
<gene>
    <name evidence="2" type="ORF">A1QC_01950</name>
</gene>
<accession>A0A1E5E1H4</accession>
<dbReference type="Pfam" id="PF04287">
    <property type="entry name" value="DUF446"/>
    <property type="match status" value="1"/>
</dbReference>
<dbReference type="InterPro" id="IPR036814">
    <property type="entry name" value="YqcC-like_sf"/>
</dbReference>
<sequence length="104" mass="11976">MSDYIELSDALELLEDKMIELALWESQQPSEHDLASSEPFALDTLSPTQWLQWVFIPKMKALIESDSEMPTGFEISPYFEQAMSDKEKLLELLPIIKQIDEAVK</sequence>
<reference evidence="2 3" key="1">
    <citation type="journal article" date="2012" name="Science">
        <title>Ecological populations of bacteria act as socially cohesive units of antibiotic production and resistance.</title>
        <authorList>
            <person name="Cordero O.X."/>
            <person name="Wildschutte H."/>
            <person name="Kirkup B."/>
            <person name="Proehl S."/>
            <person name="Ngo L."/>
            <person name="Hussain F."/>
            <person name="Le Roux F."/>
            <person name="Mincer T."/>
            <person name="Polz M.F."/>
        </authorList>
    </citation>
    <scope>NUCLEOTIDE SEQUENCE [LARGE SCALE GENOMIC DNA]</scope>
    <source>
        <strain evidence="2 3">1S-45</strain>
    </source>
</reference>
<dbReference type="InterPro" id="IPR023376">
    <property type="entry name" value="YqcC-like_dom"/>
</dbReference>
<dbReference type="PIRSF" id="PIRSF006257">
    <property type="entry name" value="UCP006257"/>
    <property type="match status" value="1"/>
</dbReference>
<evidence type="ECO:0000313" key="3">
    <source>
        <dbReference type="Proteomes" id="UP000094070"/>
    </source>
</evidence>
<name>A0A1E5E1H4_9VIBR</name>
<dbReference type="GO" id="GO:0044010">
    <property type="term" value="P:single-species biofilm formation"/>
    <property type="evidence" value="ECO:0007669"/>
    <property type="project" value="TreeGrafter"/>
</dbReference>
<organism evidence="2 3">
    <name type="scientific">Vibrio rumoiensis 1S-45</name>
    <dbReference type="NCBI Taxonomy" id="1188252"/>
    <lineage>
        <taxon>Bacteria</taxon>
        <taxon>Pseudomonadati</taxon>
        <taxon>Pseudomonadota</taxon>
        <taxon>Gammaproteobacteria</taxon>
        <taxon>Vibrionales</taxon>
        <taxon>Vibrionaceae</taxon>
        <taxon>Vibrio</taxon>
    </lineage>
</organism>
<evidence type="ECO:0000259" key="1">
    <source>
        <dbReference type="Pfam" id="PF04287"/>
    </source>
</evidence>
<comment type="caution">
    <text evidence="2">The sequence shown here is derived from an EMBL/GenBank/DDBJ whole genome shotgun (WGS) entry which is preliminary data.</text>
</comment>
<keyword evidence="3" id="KW-1185">Reference proteome</keyword>